<evidence type="ECO:0000256" key="3">
    <source>
        <dbReference type="ARBA" id="ARBA00022833"/>
    </source>
</evidence>
<gene>
    <name evidence="8" type="primary">LOC104222325</name>
</gene>
<accession>A0A1U7VZR0</accession>
<dbReference type="InterPro" id="IPR007527">
    <property type="entry name" value="Znf_SWIM"/>
</dbReference>
<feature type="compositionally biased region" description="Basic residues" evidence="5">
    <location>
        <begin position="261"/>
        <end position="274"/>
    </location>
</feature>
<name>A0A1U7VZR0_NICSY</name>
<sequence>MWAAARSYTIVDFEKYMELIKKENTEAHRWLSKIGANQWSKSAFSTLPKCDMLSNNICEIFNHWIQEARDQPILTMLEIIRRKMMCRLQERCEWIKDYDGLVCPRIMDKIEETKEQTLDCEQIEAGNGIWEVHEGLEIYVTKLKEKVCTCRKWDVTGIPCRHGVSAIMTARREPEDFVHPFYHVSTFKKAYSGTIIPIPDQSQWEIAPGDPILPPEASDNKPGRPRKSRKKGIDEPINPNKVRKFDYPHECSNCHEIGHNKKTCKNPSKPRQKRIVQNNGRGANGVSELNKLPTNPRGWERGIEIEINNNSYGRAITRGRGATNLQSMNGRGRGRGRARGMGKQNKHGPCCGIGNWNGIGMSNMNQFVLASQVIIGYFSYHMLIIDVLSIIFYPNCNFWFLRFNHLDQVKLLLQLHNLEHLNCTPFGDAIFSTQASATGRVVQNSVGNSSSEWDSLLDFASRMFLD</sequence>
<feature type="region of interest" description="Disordered" evidence="5">
    <location>
        <begin position="261"/>
        <end position="295"/>
    </location>
</feature>
<proteinExistence type="predicted"/>
<protein>
    <submittedName>
        <fullName evidence="8">Uncharacterized protein LOC104222325 isoform X1</fullName>
    </submittedName>
</protein>
<dbReference type="STRING" id="4096.A0A1U7VZR0"/>
<feature type="region of interest" description="Disordered" evidence="5">
    <location>
        <begin position="203"/>
        <end position="244"/>
    </location>
</feature>
<dbReference type="InterPro" id="IPR006564">
    <property type="entry name" value="Znf_PMZ"/>
</dbReference>
<feature type="domain" description="SWIM-type" evidence="6">
    <location>
        <begin position="139"/>
        <end position="171"/>
    </location>
</feature>
<dbReference type="GO" id="GO:0008270">
    <property type="term" value="F:zinc ion binding"/>
    <property type="evidence" value="ECO:0007669"/>
    <property type="project" value="UniProtKB-KW"/>
</dbReference>
<evidence type="ECO:0000256" key="1">
    <source>
        <dbReference type="ARBA" id="ARBA00022723"/>
    </source>
</evidence>
<reference evidence="7" key="1">
    <citation type="journal article" date="2013" name="Genome Biol.">
        <title>Reference genomes and transcriptomes of Nicotiana sylvestris and Nicotiana tomentosiformis.</title>
        <authorList>
            <person name="Sierro N."/>
            <person name="Battey J.N."/>
            <person name="Ouadi S."/>
            <person name="Bovet L."/>
            <person name="Goepfert S."/>
            <person name="Bakaher N."/>
            <person name="Peitsch M.C."/>
            <person name="Ivanov N.V."/>
        </authorList>
    </citation>
    <scope>NUCLEOTIDE SEQUENCE [LARGE SCALE GENOMIC DNA]</scope>
</reference>
<dbReference type="PANTHER" id="PTHR31973">
    <property type="entry name" value="POLYPROTEIN, PUTATIVE-RELATED"/>
    <property type="match status" value="1"/>
</dbReference>
<keyword evidence="1" id="KW-0479">Metal-binding</keyword>
<dbReference type="Pfam" id="PF04434">
    <property type="entry name" value="SWIM"/>
    <property type="match status" value="1"/>
</dbReference>
<dbReference type="PROSITE" id="PS50966">
    <property type="entry name" value="ZF_SWIM"/>
    <property type="match status" value="1"/>
</dbReference>
<dbReference type="SMART" id="SM00575">
    <property type="entry name" value="ZnF_PMZ"/>
    <property type="match status" value="1"/>
</dbReference>
<feature type="compositionally biased region" description="Basic residues" evidence="5">
    <location>
        <begin position="332"/>
        <end position="346"/>
    </location>
</feature>
<evidence type="ECO:0000256" key="4">
    <source>
        <dbReference type="PROSITE-ProRule" id="PRU00325"/>
    </source>
</evidence>
<keyword evidence="7" id="KW-1185">Reference proteome</keyword>
<evidence type="ECO:0000259" key="6">
    <source>
        <dbReference type="PROSITE" id="PS50966"/>
    </source>
</evidence>
<dbReference type="RefSeq" id="XP_009771858.1">
    <property type="nucleotide sequence ID" value="XM_009773556.1"/>
</dbReference>
<evidence type="ECO:0000256" key="5">
    <source>
        <dbReference type="SAM" id="MobiDB-lite"/>
    </source>
</evidence>
<dbReference type="eggNOG" id="ENOG502QR4U">
    <property type="taxonomic scope" value="Eukaryota"/>
</dbReference>
<evidence type="ECO:0000313" key="7">
    <source>
        <dbReference type="Proteomes" id="UP000189701"/>
    </source>
</evidence>
<dbReference type="PANTHER" id="PTHR31973:SF187">
    <property type="entry name" value="MUTATOR TRANSPOSASE MUDRA PROTEIN"/>
    <property type="match status" value="1"/>
</dbReference>
<organism evidence="7 8">
    <name type="scientific">Nicotiana sylvestris</name>
    <name type="common">Wood tobacco</name>
    <name type="synonym">South American tobacco</name>
    <dbReference type="NCBI Taxonomy" id="4096"/>
    <lineage>
        <taxon>Eukaryota</taxon>
        <taxon>Viridiplantae</taxon>
        <taxon>Streptophyta</taxon>
        <taxon>Embryophyta</taxon>
        <taxon>Tracheophyta</taxon>
        <taxon>Spermatophyta</taxon>
        <taxon>Magnoliopsida</taxon>
        <taxon>eudicotyledons</taxon>
        <taxon>Gunneridae</taxon>
        <taxon>Pentapetalae</taxon>
        <taxon>asterids</taxon>
        <taxon>lamiids</taxon>
        <taxon>Solanales</taxon>
        <taxon>Solanaceae</taxon>
        <taxon>Nicotianoideae</taxon>
        <taxon>Nicotianeae</taxon>
        <taxon>Nicotiana</taxon>
    </lineage>
</organism>
<keyword evidence="3" id="KW-0862">Zinc</keyword>
<reference evidence="8" key="2">
    <citation type="submission" date="2025-08" db="UniProtKB">
        <authorList>
            <consortium name="RefSeq"/>
        </authorList>
    </citation>
    <scope>IDENTIFICATION</scope>
    <source>
        <tissue evidence="8">Leaf</tissue>
    </source>
</reference>
<dbReference type="AlphaFoldDB" id="A0A1U7VZR0"/>
<feature type="region of interest" description="Disordered" evidence="5">
    <location>
        <begin position="323"/>
        <end position="346"/>
    </location>
</feature>
<keyword evidence="2 4" id="KW-0863">Zinc-finger</keyword>
<dbReference type="Proteomes" id="UP000189701">
    <property type="component" value="Unplaced"/>
</dbReference>
<evidence type="ECO:0000256" key="2">
    <source>
        <dbReference type="ARBA" id="ARBA00022771"/>
    </source>
</evidence>
<evidence type="ECO:0000313" key="8">
    <source>
        <dbReference type="RefSeq" id="XP_009771858.1"/>
    </source>
</evidence>